<dbReference type="AlphaFoldDB" id="A0A8J2HZS4"/>
<feature type="transmembrane region" description="Helical" evidence="2">
    <location>
        <begin position="12"/>
        <end position="30"/>
    </location>
</feature>
<dbReference type="Proteomes" id="UP000676310">
    <property type="component" value="Unassembled WGS sequence"/>
</dbReference>
<evidence type="ECO:0000256" key="1">
    <source>
        <dbReference type="ARBA" id="ARBA00009003"/>
    </source>
</evidence>
<dbReference type="GO" id="GO:0006487">
    <property type="term" value="P:protein N-linked glycosylation"/>
    <property type="evidence" value="ECO:0007669"/>
    <property type="project" value="TreeGrafter"/>
</dbReference>
<name>A0A8J2HZS4_9PLEO</name>
<dbReference type="InterPro" id="IPR007577">
    <property type="entry name" value="GlycoTrfase_DXD_sugar-bd_CS"/>
</dbReference>
<organism evidence="3 4">
    <name type="scientific">Alternaria atra</name>
    <dbReference type="NCBI Taxonomy" id="119953"/>
    <lineage>
        <taxon>Eukaryota</taxon>
        <taxon>Fungi</taxon>
        <taxon>Dikarya</taxon>
        <taxon>Ascomycota</taxon>
        <taxon>Pezizomycotina</taxon>
        <taxon>Dothideomycetes</taxon>
        <taxon>Pleosporomycetidae</taxon>
        <taxon>Pleosporales</taxon>
        <taxon>Pleosporineae</taxon>
        <taxon>Pleosporaceae</taxon>
        <taxon>Alternaria</taxon>
        <taxon>Alternaria sect. Ulocladioides</taxon>
    </lineage>
</organism>
<proteinExistence type="inferred from homology"/>
<dbReference type="PANTHER" id="PTHR31834">
    <property type="entry name" value="INITIATION-SPECIFIC ALPHA-1,6-MANNOSYLTRANSFERASE"/>
    <property type="match status" value="1"/>
</dbReference>
<evidence type="ECO:0008006" key="5">
    <source>
        <dbReference type="Google" id="ProtNLM"/>
    </source>
</evidence>
<comment type="caution">
    <text evidence="3">The sequence shown here is derived from an EMBL/GenBank/DDBJ whole genome shotgun (WGS) entry which is preliminary data.</text>
</comment>
<keyword evidence="4" id="KW-1185">Reference proteome</keyword>
<keyword evidence="2" id="KW-0472">Membrane</keyword>
<dbReference type="Gene3D" id="3.90.550.20">
    <property type="match status" value="1"/>
</dbReference>
<dbReference type="GO" id="GO:0000009">
    <property type="term" value="F:alpha-1,6-mannosyltransferase activity"/>
    <property type="evidence" value="ECO:0007669"/>
    <property type="project" value="InterPro"/>
</dbReference>
<dbReference type="SUPFAM" id="SSF53448">
    <property type="entry name" value="Nucleotide-diphospho-sugar transferases"/>
    <property type="match status" value="1"/>
</dbReference>
<dbReference type="RefSeq" id="XP_043166340.1">
    <property type="nucleotide sequence ID" value="XM_043310405.1"/>
</dbReference>
<dbReference type="OrthoDB" id="409543at2759"/>
<evidence type="ECO:0000313" key="3">
    <source>
        <dbReference type="EMBL" id="CAG5152512.1"/>
    </source>
</evidence>
<dbReference type="InterPro" id="IPR039367">
    <property type="entry name" value="Och1-like"/>
</dbReference>
<evidence type="ECO:0000313" key="4">
    <source>
        <dbReference type="Proteomes" id="UP000676310"/>
    </source>
</evidence>
<dbReference type="PANTHER" id="PTHR31834:SF8">
    <property type="entry name" value="TRANSFERASE, PUTATIVE (AFU_ORTHOLOGUE AFUA_6G14040)-RELATED"/>
    <property type="match status" value="1"/>
</dbReference>
<dbReference type="InterPro" id="IPR029044">
    <property type="entry name" value="Nucleotide-diphossugar_trans"/>
</dbReference>
<dbReference type="GeneID" id="67014283"/>
<evidence type="ECO:0000256" key="2">
    <source>
        <dbReference type="SAM" id="Phobius"/>
    </source>
</evidence>
<comment type="similarity">
    <text evidence="1">Belongs to the glycosyltransferase 32 family.</text>
</comment>
<gene>
    <name evidence="3" type="ORF">ALTATR162_LOCUS2799</name>
</gene>
<keyword evidence="2" id="KW-0812">Transmembrane</keyword>
<dbReference type="EMBL" id="CAJRGZ010000016">
    <property type="protein sequence ID" value="CAG5152512.1"/>
    <property type="molecule type" value="Genomic_DNA"/>
</dbReference>
<dbReference type="Pfam" id="PF04488">
    <property type="entry name" value="Gly_transf_sug"/>
    <property type="match status" value="1"/>
</dbReference>
<sequence length="320" mass="36296">MLSPPKHLPKIFNYHSLIALCMIALFYHFFSLQGRFIARAPGASAVTQSSGIPKLIWYKLGPNGLSEDTRNWTDSCIKNNPEYKAEFLTDESSDNYVRKTFAESRPDIVESYLALPVPIYKADFLRYLLLWDQGGIWSDLDVSCEESVSIDEWVPAIYQDKASLVVGWEFDQGWPGQYVRQFASWTIMAAPRSTHMMQVIDDILQTLREKTAEHNIPVEGANLDIMGDVVDFTGPRRLTRSVYTSLGNMLNRTIDARDMMELVRPKLIGDVLVMPGRSFAASANNYKPEEEALLPPQLVTHHYAGTWKNNEGGEKRKDTP</sequence>
<keyword evidence="2" id="KW-1133">Transmembrane helix</keyword>
<reference evidence="3" key="1">
    <citation type="submission" date="2021-05" db="EMBL/GenBank/DDBJ databases">
        <authorList>
            <person name="Stam R."/>
        </authorList>
    </citation>
    <scope>NUCLEOTIDE SEQUENCE</scope>
    <source>
        <strain evidence="3">CS162</strain>
    </source>
</reference>
<protein>
    <recommendedName>
        <fullName evidence="5">Glycosyltransferase family 32 protein</fullName>
    </recommendedName>
</protein>
<accession>A0A8J2HZS4</accession>
<dbReference type="GO" id="GO:0000136">
    <property type="term" value="C:mannan polymerase complex"/>
    <property type="evidence" value="ECO:0007669"/>
    <property type="project" value="TreeGrafter"/>
</dbReference>